<evidence type="ECO:0000256" key="1">
    <source>
        <dbReference type="SAM" id="MobiDB-lite"/>
    </source>
</evidence>
<evidence type="ECO:0000313" key="3">
    <source>
        <dbReference type="Proteomes" id="UP001311232"/>
    </source>
</evidence>
<organism evidence="2 3">
    <name type="scientific">Crenichthys baileyi</name>
    <name type="common">White River springfish</name>
    <dbReference type="NCBI Taxonomy" id="28760"/>
    <lineage>
        <taxon>Eukaryota</taxon>
        <taxon>Metazoa</taxon>
        <taxon>Chordata</taxon>
        <taxon>Craniata</taxon>
        <taxon>Vertebrata</taxon>
        <taxon>Euteleostomi</taxon>
        <taxon>Actinopterygii</taxon>
        <taxon>Neopterygii</taxon>
        <taxon>Teleostei</taxon>
        <taxon>Neoteleostei</taxon>
        <taxon>Acanthomorphata</taxon>
        <taxon>Ovalentaria</taxon>
        <taxon>Atherinomorphae</taxon>
        <taxon>Cyprinodontiformes</taxon>
        <taxon>Goodeidae</taxon>
        <taxon>Crenichthys</taxon>
    </lineage>
</organism>
<protein>
    <submittedName>
        <fullName evidence="2">Uncharacterized protein</fullName>
    </submittedName>
</protein>
<dbReference type="EMBL" id="JAHHUM010002939">
    <property type="protein sequence ID" value="KAK5599438.1"/>
    <property type="molecule type" value="Genomic_DNA"/>
</dbReference>
<dbReference type="AlphaFoldDB" id="A0AAV9QPN0"/>
<keyword evidence="3" id="KW-1185">Reference proteome</keyword>
<feature type="compositionally biased region" description="Polar residues" evidence="1">
    <location>
        <begin position="13"/>
        <end position="25"/>
    </location>
</feature>
<evidence type="ECO:0000313" key="2">
    <source>
        <dbReference type="EMBL" id="KAK5599438.1"/>
    </source>
</evidence>
<feature type="compositionally biased region" description="Pro residues" evidence="1">
    <location>
        <begin position="29"/>
        <end position="43"/>
    </location>
</feature>
<reference evidence="2 3" key="1">
    <citation type="submission" date="2021-06" db="EMBL/GenBank/DDBJ databases">
        <authorList>
            <person name="Palmer J.M."/>
        </authorList>
    </citation>
    <scope>NUCLEOTIDE SEQUENCE [LARGE SCALE GENOMIC DNA]</scope>
    <source>
        <strain evidence="2 3">MEX-2019</strain>
        <tissue evidence="2">Muscle</tissue>
    </source>
</reference>
<dbReference type="Proteomes" id="UP001311232">
    <property type="component" value="Unassembled WGS sequence"/>
</dbReference>
<gene>
    <name evidence="2" type="ORF">CRENBAI_021344</name>
</gene>
<comment type="caution">
    <text evidence="2">The sequence shown here is derived from an EMBL/GenBank/DDBJ whole genome shotgun (WGS) entry which is preliminary data.</text>
</comment>
<sequence>MPIHTQGQPPPNIQTLRTQKTSDTQVDVAPPPPTDPPTDPPPRQQNALLEGESTCNEMVPARKFRRPSSPPMPRRLQARAGQPAHILNNAPQDEAKGAPLPLGDEVN</sequence>
<proteinExistence type="predicted"/>
<feature type="region of interest" description="Disordered" evidence="1">
    <location>
        <begin position="1"/>
        <end position="107"/>
    </location>
</feature>
<name>A0AAV9QPN0_9TELE</name>
<accession>A0AAV9QPN0</accession>